<evidence type="ECO:0000256" key="4">
    <source>
        <dbReference type="ARBA" id="ARBA00022676"/>
    </source>
</evidence>
<keyword evidence="5 12" id="KW-0808">Transferase</keyword>
<gene>
    <name evidence="15" type="ORF">MCOR_7986</name>
</gene>
<dbReference type="PANTHER" id="PTHR48438">
    <property type="entry name" value="ALPHA-(1,3)-FUCOSYLTRANSFERASE C-RELATED"/>
    <property type="match status" value="1"/>
</dbReference>
<evidence type="ECO:0000256" key="7">
    <source>
        <dbReference type="ARBA" id="ARBA00022968"/>
    </source>
</evidence>
<feature type="domain" description="Fucosyltransferase N-terminal" evidence="14">
    <location>
        <begin position="72"/>
        <end position="163"/>
    </location>
</feature>
<evidence type="ECO:0000313" key="15">
    <source>
        <dbReference type="EMBL" id="CAC5368444.1"/>
    </source>
</evidence>
<dbReference type="EC" id="2.4.1.-" evidence="12"/>
<dbReference type="UniPathway" id="UPA00378"/>
<dbReference type="InterPro" id="IPR031481">
    <property type="entry name" value="Glyco_tran_10_N"/>
</dbReference>
<evidence type="ECO:0000256" key="2">
    <source>
        <dbReference type="ARBA" id="ARBA00004922"/>
    </source>
</evidence>
<dbReference type="FunFam" id="3.40.50.11660:FF:000002">
    <property type="entry name" value="Alpha-(1,3)-fucosyltransferase"/>
    <property type="match status" value="1"/>
</dbReference>
<keyword evidence="10 12" id="KW-0472">Membrane</keyword>
<comment type="pathway">
    <text evidence="2">Protein modification; protein glycosylation.</text>
</comment>
<evidence type="ECO:0000256" key="6">
    <source>
        <dbReference type="ARBA" id="ARBA00022692"/>
    </source>
</evidence>
<evidence type="ECO:0000256" key="11">
    <source>
        <dbReference type="ARBA" id="ARBA00023180"/>
    </source>
</evidence>
<dbReference type="PANTHER" id="PTHR48438:SF1">
    <property type="entry name" value="ALPHA-(1,3)-FUCOSYLTRANSFERASE C-RELATED"/>
    <property type="match status" value="1"/>
</dbReference>
<dbReference type="InterPro" id="IPR055270">
    <property type="entry name" value="Glyco_tran_10_C"/>
</dbReference>
<keyword evidence="6 12" id="KW-0812">Transmembrane</keyword>
<keyword evidence="11" id="KW-0325">Glycoprotein</keyword>
<accession>A0A6J8AI63</accession>
<evidence type="ECO:0000256" key="10">
    <source>
        <dbReference type="ARBA" id="ARBA00023136"/>
    </source>
</evidence>
<dbReference type="GO" id="GO:0000139">
    <property type="term" value="C:Golgi membrane"/>
    <property type="evidence" value="ECO:0007669"/>
    <property type="project" value="UniProtKB-SubCell"/>
</dbReference>
<evidence type="ECO:0000256" key="12">
    <source>
        <dbReference type="RuleBase" id="RU003832"/>
    </source>
</evidence>
<evidence type="ECO:0000313" key="16">
    <source>
        <dbReference type="Proteomes" id="UP000507470"/>
    </source>
</evidence>
<dbReference type="Gene3D" id="3.40.50.11660">
    <property type="entry name" value="Glycosyl transferase family 10, C-terminal domain"/>
    <property type="match status" value="1"/>
</dbReference>
<dbReference type="EMBL" id="CACVKT020001486">
    <property type="protein sequence ID" value="CAC5368444.1"/>
    <property type="molecule type" value="Genomic_DNA"/>
</dbReference>
<feature type="transmembrane region" description="Helical" evidence="12">
    <location>
        <begin position="12"/>
        <end position="30"/>
    </location>
</feature>
<dbReference type="OrthoDB" id="6085082at2759"/>
<comment type="similarity">
    <text evidence="3 12">Belongs to the glycosyltransferase 10 family.</text>
</comment>
<protein>
    <recommendedName>
        <fullName evidence="12">Fucosyltransferase</fullName>
        <ecNumber evidence="12">2.4.1.-</ecNumber>
    </recommendedName>
</protein>
<evidence type="ECO:0000256" key="1">
    <source>
        <dbReference type="ARBA" id="ARBA00004323"/>
    </source>
</evidence>
<keyword evidence="16" id="KW-1185">Reference proteome</keyword>
<dbReference type="Pfam" id="PF17039">
    <property type="entry name" value="Glyco_tran_10_N"/>
    <property type="match status" value="1"/>
</dbReference>
<evidence type="ECO:0000256" key="5">
    <source>
        <dbReference type="ARBA" id="ARBA00022679"/>
    </source>
</evidence>
<dbReference type="Pfam" id="PF00852">
    <property type="entry name" value="Glyco_transf_10"/>
    <property type="match status" value="1"/>
</dbReference>
<evidence type="ECO:0000256" key="3">
    <source>
        <dbReference type="ARBA" id="ARBA00008919"/>
    </source>
</evidence>
<dbReference type="InterPro" id="IPR038577">
    <property type="entry name" value="GT10-like_C_sf"/>
</dbReference>
<keyword evidence="4 12" id="KW-0328">Glycosyltransferase</keyword>
<comment type="subcellular location">
    <subcellularLocation>
        <location evidence="1">Golgi apparatus membrane</location>
        <topology evidence="1">Single-pass type II membrane protein</topology>
    </subcellularLocation>
    <subcellularLocation>
        <location evidence="12">Golgi apparatus</location>
        <location evidence="12">Golgi stack membrane</location>
        <topology evidence="12">Single-pass type II membrane protein</topology>
    </subcellularLocation>
</comment>
<keyword evidence="8 12" id="KW-1133">Transmembrane helix</keyword>
<dbReference type="Proteomes" id="UP000507470">
    <property type="component" value="Unassembled WGS sequence"/>
</dbReference>
<name>A0A6J8AI63_MYTCO</name>
<dbReference type="AlphaFoldDB" id="A0A6J8AI63"/>
<feature type="domain" description="Fucosyltransferase C-terminal" evidence="13">
    <location>
        <begin position="182"/>
        <end position="359"/>
    </location>
</feature>
<keyword evidence="9 12" id="KW-0333">Golgi apparatus</keyword>
<dbReference type="InterPro" id="IPR001503">
    <property type="entry name" value="Glyco_trans_10"/>
</dbReference>
<sequence length="375" mass="43814">MILTLIIKYSLAKNVCIGAIAFLFGIWMLWTFGQINYFGRADFNNIIKKQPQPLRTNASETYFTILFYAIPAWFNPKTVVFDECSYKNCKLITDKKLLSTSEAVIFHHNSFSTLPDKPSGQIWIFASLESPYHTSKHFNTEKVKGKFNWTMTYRKDAEGFSPYAFLRKQLHIPVKNYTSIFRNKTNNIAWVVSNCQTQSKRQAYVKELSKYIDVDIYGRCGKPCLFKGEHCKMHLSKTYRFYLSFENSLCKDYLTEKILRMYSNSIDFIPIVRGAPNAKDRLPQKTYISTSDFQSPQKLAAFLKIIGSNKTRYISYLKEKHKYLASAYEKSNFFAGLCDICYHLNVRTQKPKTIDLNKWLWENQCHMPNDIHVPN</sequence>
<dbReference type="SUPFAM" id="SSF53756">
    <property type="entry name" value="UDP-Glycosyltransferase/glycogen phosphorylase"/>
    <property type="match status" value="1"/>
</dbReference>
<reference evidence="15 16" key="1">
    <citation type="submission" date="2020-06" db="EMBL/GenBank/DDBJ databases">
        <authorList>
            <person name="Li R."/>
            <person name="Bekaert M."/>
        </authorList>
    </citation>
    <scope>NUCLEOTIDE SEQUENCE [LARGE SCALE GENOMIC DNA]</scope>
    <source>
        <strain evidence="16">wild</strain>
    </source>
</reference>
<evidence type="ECO:0000259" key="14">
    <source>
        <dbReference type="Pfam" id="PF17039"/>
    </source>
</evidence>
<dbReference type="GO" id="GO:0032580">
    <property type="term" value="C:Golgi cisterna membrane"/>
    <property type="evidence" value="ECO:0007669"/>
    <property type="project" value="UniProtKB-SubCell"/>
</dbReference>
<keyword evidence="7" id="KW-0735">Signal-anchor</keyword>
<evidence type="ECO:0000256" key="8">
    <source>
        <dbReference type="ARBA" id="ARBA00022989"/>
    </source>
</evidence>
<organism evidence="15 16">
    <name type="scientific">Mytilus coruscus</name>
    <name type="common">Sea mussel</name>
    <dbReference type="NCBI Taxonomy" id="42192"/>
    <lineage>
        <taxon>Eukaryota</taxon>
        <taxon>Metazoa</taxon>
        <taxon>Spiralia</taxon>
        <taxon>Lophotrochozoa</taxon>
        <taxon>Mollusca</taxon>
        <taxon>Bivalvia</taxon>
        <taxon>Autobranchia</taxon>
        <taxon>Pteriomorphia</taxon>
        <taxon>Mytilida</taxon>
        <taxon>Mytiloidea</taxon>
        <taxon>Mytilidae</taxon>
        <taxon>Mytilinae</taxon>
        <taxon>Mytilus</taxon>
    </lineage>
</organism>
<evidence type="ECO:0000256" key="9">
    <source>
        <dbReference type="ARBA" id="ARBA00023034"/>
    </source>
</evidence>
<proteinExistence type="inferred from homology"/>
<evidence type="ECO:0000259" key="13">
    <source>
        <dbReference type="Pfam" id="PF00852"/>
    </source>
</evidence>
<dbReference type="GO" id="GO:0008417">
    <property type="term" value="F:fucosyltransferase activity"/>
    <property type="evidence" value="ECO:0007669"/>
    <property type="project" value="InterPro"/>
</dbReference>